<evidence type="ECO:0000313" key="2">
    <source>
        <dbReference type="EMBL" id="MDR7330553.1"/>
    </source>
</evidence>
<reference evidence="2" key="1">
    <citation type="submission" date="2023-07" db="EMBL/GenBank/DDBJ databases">
        <title>Sequencing the genomes of 1000 actinobacteria strains.</title>
        <authorList>
            <person name="Klenk H.-P."/>
        </authorList>
    </citation>
    <scope>NUCLEOTIDE SEQUENCE</scope>
    <source>
        <strain evidence="2">DSM 107476</strain>
    </source>
</reference>
<protein>
    <submittedName>
        <fullName evidence="2">ATP-dependent DNA helicase RecG</fullName>
        <ecNumber evidence="2">3.6.4.12</ecNumber>
    </submittedName>
</protein>
<dbReference type="Pfam" id="PF04326">
    <property type="entry name" value="SLFN_AlbA_2"/>
    <property type="match status" value="1"/>
</dbReference>
<proteinExistence type="predicted"/>
<dbReference type="PANTHER" id="PTHR30595:SF6">
    <property type="entry name" value="SCHLAFEN ALBA-2 DOMAIN-CONTAINING PROTEIN"/>
    <property type="match status" value="1"/>
</dbReference>
<dbReference type="PANTHER" id="PTHR30595">
    <property type="entry name" value="GLPR-RELATED TRANSCRIPTIONAL REPRESSOR"/>
    <property type="match status" value="1"/>
</dbReference>
<dbReference type="EMBL" id="JAVDXZ010000001">
    <property type="protein sequence ID" value="MDR7330553.1"/>
    <property type="molecule type" value="Genomic_DNA"/>
</dbReference>
<gene>
    <name evidence="2" type="ORF">J2S39_002229</name>
</gene>
<dbReference type="EC" id="3.6.4.12" evidence="2"/>
<accession>A0ABU2A1S7</accession>
<evidence type="ECO:0000313" key="3">
    <source>
        <dbReference type="Proteomes" id="UP001180840"/>
    </source>
</evidence>
<keyword evidence="2" id="KW-0067">ATP-binding</keyword>
<sequence>MTTWTRERLTELLAQLRLRGETSATIAVASSAPGRTLNLPRTLCAFANMVGGGTIVLGVDEGEGFAVNGVADAVTAEAGITAQAAAAVQPPVPVTVHTLEIGAATVVVMDVQGLSPNSRPATTGGVAYVRESGGERPLTGRELRVLDSAAGASGQWWEHDARPVVGTSHEDLDGPLTSAFVDLVRSRNPRLSGVEDDERLLRLLRVTTAEGELTVAGLYALGFYPQGAEPGLSVTLATRDERVRLEGPLPVLLEESTAWLGHHLPRRWPGDTARPLETPLREVLVDALIHRNLGPETLGAGAAVEVRLDGDTLRISSPGGRADSPANPRLRSLARYLPTRDGGPFPVGDIDEAGLASAARSVGLPAPELADVGVAFTVTFWLHTAEMTRLSSQNESTEERVSYTLELITLGRNAPLVGHAVEASGAEGTTLAEISTATSLSNGQVRYALKALMGAGIVEMDGRQGDRSTVYRWRG</sequence>
<dbReference type="InterPro" id="IPR038461">
    <property type="entry name" value="Schlafen_AlbA_2_dom_sf"/>
</dbReference>
<comment type="caution">
    <text evidence="2">The sequence shown here is derived from an EMBL/GenBank/DDBJ whole genome shotgun (WGS) entry which is preliminary data.</text>
</comment>
<keyword evidence="2" id="KW-0547">Nucleotide-binding</keyword>
<dbReference type="GO" id="GO:0016787">
    <property type="term" value="F:hydrolase activity"/>
    <property type="evidence" value="ECO:0007669"/>
    <property type="project" value="UniProtKB-KW"/>
</dbReference>
<keyword evidence="3" id="KW-1185">Reference proteome</keyword>
<feature type="domain" description="Schlafen AlbA-2" evidence="1">
    <location>
        <begin position="39"/>
        <end position="138"/>
    </location>
</feature>
<name>A0ABU2A1S7_9CORY</name>
<evidence type="ECO:0000259" key="1">
    <source>
        <dbReference type="Pfam" id="PF04326"/>
    </source>
</evidence>
<dbReference type="InterPro" id="IPR007421">
    <property type="entry name" value="Schlafen_AlbA_2_dom"/>
</dbReference>
<dbReference type="Gene3D" id="3.30.950.30">
    <property type="entry name" value="Schlafen, AAA domain"/>
    <property type="match status" value="1"/>
</dbReference>
<keyword evidence="2" id="KW-0347">Helicase</keyword>
<organism evidence="2 3">
    <name type="scientific">Corynebacterium guangdongense</name>
    <dbReference type="NCBI Taxonomy" id="1783348"/>
    <lineage>
        <taxon>Bacteria</taxon>
        <taxon>Bacillati</taxon>
        <taxon>Actinomycetota</taxon>
        <taxon>Actinomycetes</taxon>
        <taxon>Mycobacteriales</taxon>
        <taxon>Corynebacteriaceae</taxon>
        <taxon>Corynebacterium</taxon>
    </lineage>
</organism>
<keyword evidence="2" id="KW-0378">Hydrolase</keyword>
<dbReference type="GO" id="GO:0003678">
    <property type="term" value="F:DNA helicase activity"/>
    <property type="evidence" value="ECO:0007669"/>
    <property type="project" value="UniProtKB-EC"/>
</dbReference>
<dbReference type="RefSeq" id="WP_290196351.1">
    <property type="nucleotide sequence ID" value="NZ_CP047654.1"/>
</dbReference>
<dbReference type="Proteomes" id="UP001180840">
    <property type="component" value="Unassembled WGS sequence"/>
</dbReference>